<gene>
    <name evidence="1" type="ORF">FOPG_15138</name>
</gene>
<dbReference type="EMBL" id="KK033280">
    <property type="protein sequence ID" value="EXL68847.1"/>
    <property type="molecule type" value="Genomic_DNA"/>
</dbReference>
<reference evidence="1" key="1">
    <citation type="submission" date="2011-11" db="EMBL/GenBank/DDBJ databases">
        <title>The Genome Sequence of Fusarium oxysporum PHW808.</title>
        <authorList>
            <consortium name="The Broad Institute Genome Sequencing Platform"/>
            <person name="Ma L.-J."/>
            <person name="Gale L.R."/>
            <person name="Schwartz D.C."/>
            <person name="Zhou S."/>
            <person name="Corby-Kistler H."/>
            <person name="Young S.K."/>
            <person name="Zeng Q."/>
            <person name="Gargeya S."/>
            <person name="Fitzgerald M."/>
            <person name="Haas B."/>
            <person name="Abouelleil A."/>
            <person name="Alvarado L."/>
            <person name="Arachchi H.M."/>
            <person name="Berlin A."/>
            <person name="Brown A."/>
            <person name="Chapman S.B."/>
            <person name="Chen Z."/>
            <person name="Dunbar C."/>
            <person name="Freedman E."/>
            <person name="Gearin G."/>
            <person name="Goldberg J."/>
            <person name="Griggs A."/>
            <person name="Gujja S."/>
            <person name="Heiman D."/>
            <person name="Howarth C."/>
            <person name="Larson L."/>
            <person name="Lui A."/>
            <person name="MacDonald P.J.P."/>
            <person name="Montmayeur A."/>
            <person name="Murphy C."/>
            <person name="Neiman D."/>
            <person name="Pearson M."/>
            <person name="Priest M."/>
            <person name="Roberts A."/>
            <person name="Saif S."/>
            <person name="Shea T."/>
            <person name="Shenoy N."/>
            <person name="Sisk P."/>
            <person name="Stolte C."/>
            <person name="Sykes S."/>
            <person name="Wortman J."/>
            <person name="Nusbaum C."/>
            <person name="Birren B."/>
        </authorList>
    </citation>
    <scope>NUCLEOTIDE SEQUENCE [LARGE SCALE GENOMIC DNA]</scope>
    <source>
        <strain evidence="1">54008</strain>
    </source>
</reference>
<protein>
    <submittedName>
        <fullName evidence="1">Uncharacterized protein</fullName>
    </submittedName>
</protein>
<dbReference type="Proteomes" id="UP000030676">
    <property type="component" value="Unassembled WGS sequence"/>
</dbReference>
<accession>X0GZ01</accession>
<evidence type="ECO:0000313" key="1">
    <source>
        <dbReference type="EMBL" id="EXL68847.1"/>
    </source>
</evidence>
<dbReference type="HOGENOM" id="CLU_3351177_0_0_1"/>
<dbReference type="AlphaFoldDB" id="X0GZ01"/>
<sequence>MAPLASATDSWTITSSPMDGVRPNFLILKHKIDLASH</sequence>
<name>X0GZ01_FUSOX</name>
<dbReference type="OrthoDB" id="4977578at2759"/>
<organism evidence="1">
    <name type="scientific">Fusarium oxysporum f. sp. conglutinans race 2 54008</name>
    <dbReference type="NCBI Taxonomy" id="1089457"/>
    <lineage>
        <taxon>Eukaryota</taxon>
        <taxon>Fungi</taxon>
        <taxon>Dikarya</taxon>
        <taxon>Ascomycota</taxon>
        <taxon>Pezizomycotina</taxon>
        <taxon>Sordariomycetes</taxon>
        <taxon>Hypocreomycetidae</taxon>
        <taxon>Hypocreales</taxon>
        <taxon>Nectriaceae</taxon>
        <taxon>Fusarium</taxon>
        <taxon>Fusarium oxysporum species complex</taxon>
    </lineage>
</organism>
<proteinExistence type="predicted"/>
<reference evidence="1" key="2">
    <citation type="submission" date="2014-03" db="EMBL/GenBank/DDBJ databases">
        <title>The Genome Annotation of Fusarium oxysporum PHW808.</title>
        <authorList>
            <consortium name="The Broad Institute Genomics Platform"/>
            <person name="Ma L.-J."/>
            <person name="Corby-Kistler H."/>
            <person name="Broz K."/>
            <person name="Gale L.R."/>
            <person name="Jonkers W."/>
            <person name="O'Donnell K."/>
            <person name="Ploetz R."/>
            <person name="Steinberg C."/>
            <person name="Schwartz D.C."/>
            <person name="VanEtten H."/>
            <person name="Zhou S."/>
            <person name="Young S.K."/>
            <person name="Zeng Q."/>
            <person name="Gargeya S."/>
            <person name="Fitzgerald M."/>
            <person name="Abouelleil A."/>
            <person name="Alvarado L."/>
            <person name="Chapman S.B."/>
            <person name="Gainer-Dewar J."/>
            <person name="Goldberg J."/>
            <person name="Griggs A."/>
            <person name="Gujja S."/>
            <person name="Hansen M."/>
            <person name="Howarth C."/>
            <person name="Imamovic A."/>
            <person name="Ireland A."/>
            <person name="Larimer J."/>
            <person name="McCowan C."/>
            <person name="Murphy C."/>
            <person name="Pearson M."/>
            <person name="Poon T.W."/>
            <person name="Priest M."/>
            <person name="Roberts A."/>
            <person name="Saif S."/>
            <person name="Shea T."/>
            <person name="Sykes S."/>
            <person name="Wortman J."/>
            <person name="Nusbaum C."/>
            <person name="Birren B."/>
        </authorList>
    </citation>
    <scope>NUCLEOTIDE SEQUENCE</scope>
    <source>
        <strain evidence="1">54008</strain>
    </source>
</reference>